<name>A0A5B7J671_PORTR</name>
<gene>
    <name evidence="2" type="ORF">E2C01_087286</name>
</gene>
<dbReference type="Proteomes" id="UP000324222">
    <property type="component" value="Unassembled WGS sequence"/>
</dbReference>
<evidence type="ECO:0000256" key="1">
    <source>
        <dbReference type="SAM" id="MobiDB-lite"/>
    </source>
</evidence>
<feature type="region of interest" description="Disordered" evidence="1">
    <location>
        <begin position="42"/>
        <end position="69"/>
    </location>
</feature>
<accession>A0A5B7J671</accession>
<evidence type="ECO:0000313" key="3">
    <source>
        <dbReference type="Proteomes" id="UP000324222"/>
    </source>
</evidence>
<sequence length="69" mass="7524">MPWQISINSRGCPAAPGVRQPQREKTCNQSHCWKECEQCEVSPSAGIPRPGKGEGGPNWERIGDTTEGC</sequence>
<protein>
    <submittedName>
        <fullName evidence="2">Uncharacterized protein</fullName>
    </submittedName>
</protein>
<dbReference type="EMBL" id="VSRR010090479">
    <property type="protein sequence ID" value="MPC92210.1"/>
    <property type="molecule type" value="Genomic_DNA"/>
</dbReference>
<evidence type="ECO:0000313" key="2">
    <source>
        <dbReference type="EMBL" id="MPC92210.1"/>
    </source>
</evidence>
<keyword evidence="3" id="KW-1185">Reference proteome</keyword>
<feature type="region of interest" description="Disordered" evidence="1">
    <location>
        <begin position="1"/>
        <end position="20"/>
    </location>
</feature>
<organism evidence="2 3">
    <name type="scientific">Portunus trituberculatus</name>
    <name type="common">Swimming crab</name>
    <name type="synonym">Neptunus trituberculatus</name>
    <dbReference type="NCBI Taxonomy" id="210409"/>
    <lineage>
        <taxon>Eukaryota</taxon>
        <taxon>Metazoa</taxon>
        <taxon>Ecdysozoa</taxon>
        <taxon>Arthropoda</taxon>
        <taxon>Crustacea</taxon>
        <taxon>Multicrustacea</taxon>
        <taxon>Malacostraca</taxon>
        <taxon>Eumalacostraca</taxon>
        <taxon>Eucarida</taxon>
        <taxon>Decapoda</taxon>
        <taxon>Pleocyemata</taxon>
        <taxon>Brachyura</taxon>
        <taxon>Eubrachyura</taxon>
        <taxon>Portunoidea</taxon>
        <taxon>Portunidae</taxon>
        <taxon>Portuninae</taxon>
        <taxon>Portunus</taxon>
    </lineage>
</organism>
<proteinExistence type="predicted"/>
<comment type="caution">
    <text evidence="2">The sequence shown here is derived from an EMBL/GenBank/DDBJ whole genome shotgun (WGS) entry which is preliminary data.</text>
</comment>
<dbReference type="AlphaFoldDB" id="A0A5B7J671"/>
<reference evidence="2 3" key="1">
    <citation type="submission" date="2019-05" db="EMBL/GenBank/DDBJ databases">
        <title>Another draft genome of Portunus trituberculatus and its Hox gene families provides insights of decapod evolution.</title>
        <authorList>
            <person name="Jeong J.-H."/>
            <person name="Song I."/>
            <person name="Kim S."/>
            <person name="Choi T."/>
            <person name="Kim D."/>
            <person name="Ryu S."/>
            <person name="Kim W."/>
        </authorList>
    </citation>
    <scope>NUCLEOTIDE SEQUENCE [LARGE SCALE GENOMIC DNA]</scope>
    <source>
        <tissue evidence="2">Muscle</tissue>
    </source>
</reference>